<feature type="non-terminal residue" evidence="1">
    <location>
        <position position="57"/>
    </location>
</feature>
<gene>
    <name evidence="1" type="ORF">KUCAC02_004119</name>
</gene>
<dbReference type="EMBL" id="CM043794">
    <property type="protein sequence ID" value="KAI4818819.1"/>
    <property type="molecule type" value="Genomic_DNA"/>
</dbReference>
<reference evidence="1" key="1">
    <citation type="submission" date="2022-05" db="EMBL/GenBank/DDBJ databases">
        <title>Chromosome-level genome of Chaenocephalus aceratus.</title>
        <authorList>
            <person name="Park H."/>
        </authorList>
    </citation>
    <scope>NUCLEOTIDE SEQUENCE</scope>
    <source>
        <strain evidence="1">KU_202001</strain>
    </source>
</reference>
<name>A0ACB9WYB5_CHAAC</name>
<feature type="non-terminal residue" evidence="1">
    <location>
        <position position="1"/>
    </location>
</feature>
<evidence type="ECO:0000313" key="2">
    <source>
        <dbReference type="Proteomes" id="UP001057452"/>
    </source>
</evidence>
<evidence type="ECO:0000313" key="1">
    <source>
        <dbReference type="EMBL" id="KAI4818819.1"/>
    </source>
</evidence>
<sequence length="57" mass="6351">SVHPSLLLPPSSHASVFSSQRAPHPGATVMERRKEGVVFQRRRPLFLRLSFFAGNPP</sequence>
<organism evidence="1 2">
    <name type="scientific">Chaenocephalus aceratus</name>
    <name type="common">Blackfin icefish</name>
    <name type="synonym">Chaenichthys aceratus</name>
    <dbReference type="NCBI Taxonomy" id="36190"/>
    <lineage>
        <taxon>Eukaryota</taxon>
        <taxon>Metazoa</taxon>
        <taxon>Chordata</taxon>
        <taxon>Craniata</taxon>
        <taxon>Vertebrata</taxon>
        <taxon>Euteleostomi</taxon>
        <taxon>Actinopterygii</taxon>
        <taxon>Neopterygii</taxon>
        <taxon>Teleostei</taxon>
        <taxon>Neoteleostei</taxon>
        <taxon>Acanthomorphata</taxon>
        <taxon>Eupercaria</taxon>
        <taxon>Perciformes</taxon>
        <taxon>Notothenioidei</taxon>
        <taxon>Channichthyidae</taxon>
        <taxon>Chaenocephalus</taxon>
    </lineage>
</organism>
<protein>
    <submittedName>
        <fullName evidence="1">Uncharacterized protein</fullName>
    </submittedName>
</protein>
<proteinExistence type="predicted"/>
<dbReference type="Proteomes" id="UP001057452">
    <property type="component" value="Chromosome 10"/>
</dbReference>
<keyword evidence="2" id="KW-1185">Reference proteome</keyword>
<accession>A0ACB9WYB5</accession>
<comment type="caution">
    <text evidence="1">The sequence shown here is derived from an EMBL/GenBank/DDBJ whole genome shotgun (WGS) entry which is preliminary data.</text>
</comment>